<dbReference type="PANTHER" id="PTHR46206:SF2">
    <property type="entry name" value="CYTOCHROME P450 MONOOXYGENASE AUSG-RELATED"/>
    <property type="match status" value="1"/>
</dbReference>
<comment type="caution">
    <text evidence="11">The sequence shown here is derived from an EMBL/GenBank/DDBJ whole genome shotgun (WGS) entry which is preliminary data.</text>
</comment>
<keyword evidence="10" id="KW-0812">Transmembrane</keyword>
<evidence type="ECO:0000313" key="12">
    <source>
        <dbReference type="Proteomes" id="UP001147747"/>
    </source>
</evidence>
<dbReference type="InterPro" id="IPR017972">
    <property type="entry name" value="Cyt_P450_CS"/>
</dbReference>
<comment type="similarity">
    <text evidence="2 9">Belongs to the cytochrome P450 family.</text>
</comment>
<keyword evidence="7 9" id="KW-0503">Monooxygenase</keyword>
<keyword evidence="6 8" id="KW-0408">Iron</keyword>
<evidence type="ECO:0000256" key="7">
    <source>
        <dbReference type="ARBA" id="ARBA00023033"/>
    </source>
</evidence>
<dbReference type="SUPFAM" id="SSF48264">
    <property type="entry name" value="Cytochrome P450"/>
    <property type="match status" value="1"/>
</dbReference>
<evidence type="ECO:0000256" key="9">
    <source>
        <dbReference type="RuleBase" id="RU000461"/>
    </source>
</evidence>
<dbReference type="EMBL" id="JAPZBU010000003">
    <property type="protein sequence ID" value="KAJ5414056.1"/>
    <property type="molecule type" value="Genomic_DNA"/>
</dbReference>
<feature type="transmembrane region" description="Helical" evidence="10">
    <location>
        <begin position="12"/>
        <end position="30"/>
    </location>
</feature>
<organism evidence="11 12">
    <name type="scientific">Penicillium cosmopolitanum</name>
    <dbReference type="NCBI Taxonomy" id="1131564"/>
    <lineage>
        <taxon>Eukaryota</taxon>
        <taxon>Fungi</taxon>
        <taxon>Dikarya</taxon>
        <taxon>Ascomycota</taxon>
        <taxon>Pezizomycotina</taxon>
        <taxon>Eurotiomycetes</taxon>
        <taxon>Eurotiomycetidae</taxon>
        <taxon>Eurotiales</taxon>
        <taxon>Aspergillaceae</taxon>
        <taxon>Penicillium</taxon>
    </lineage>
</organism>
<dbReference type="GO" id="GO:0004497">
    <property type="term" value="F:monooxygenase activity"/>
    <property type="evidence" value="ECO:0007669"/>
    <property type="project" value="UniProtKB-KW"/>
</dbReference>
<accession>A0A9W9WB21</accession>
<keyword evidence="3 8" id="KW-0349">Heme</keyword>
<dbReference type="InterPro" id="IPR001128">
    <property type="entry name" value="Cyt_P450"/>
</dbReference>
<evidence type="ECO:0000256" key="4">
    <source>
        <dbReference type="ARBA" id="ARBA00022723"/>
    </source>
</evidence>
<dbReference type="AlphaFoldDB" id="A0A9W9WB21"/>
<dbReference type="GO" id="GO:0005506">
    <property type="term" value="F:iron ion binding"/>
    <property type="evidence" value="ECO:0007669"/>
    <property type="project" value="InterPro"/>
</dbReference>
<gene>
    <name evidence="11" type="ORF">N7509_000683</name>
</gene>
<feature type="binding site" description="axial binding residue" evidence="8">
    <location>
        <position position="469"/>
    </location>
    <ligand>
        <name>heme</name>
        <dbReference type="ChEBI" id="CHEBI:30413"/>
    </ligand>
    <ligandPart>
        <name>Fe</name>
        <dbReference type="ChEBI" id="CHEBI:18248"/>
    </ligandPart>
</feature>
<dbReference type="CDD" id="cd11041">
    <property type="entry name" value="CYP503A1-like"/>
    <property type="match status" value="1"/>
</dbReference>
<evidence type="ECO:0000313" key="11">
    <source>
        <dbReference type="EMBL" id="KAJ5414056.1"/>
    </source>
</evidence>
<keyword evidence="10" id="KW-0472">Membrane</keyword>
<evidence type="ECO:0000256" key="6">
    <source>
        <dbReference type="ARBA" id="ARBA00023004"/>
    </source>
</evidence>
<keyword evidence="4 8" id="KW-0479">Metal-binding</keyword>
<keyword evidence="10" id="KW-1133">Transmembrane helix</keyword>
<protein>
    <recommendedName>
        <fullName evidence="13">Cytochrome P450 monooxygenase</fullName>
    </recommendedName>
</protein>
<dbReference type="GeneID" id="81364300"/>
<comment type="cofactor">
    <cofactor evidence="1 8">
        <name>heme</name>
        <dbReference type="ChEBI" id="CHEBI:30413"/>
    </cofactor>
</comment>
<name>A0A9W9WB21_9EURO</name>
<evidence type="ECO:0000256" key="5">
    <source>
        <dbReference type="ARBA" id="ARBA00023002"/>
    </source>
</evidence>
<evidence type="ECO:0000256" key="2">
    <source>
        <dbReference type="ARBA" id="ARBA00010617"/>
    </source>
</evidence>
<reference evidence="11" key="1">
    <citation type="submission" date="2022-12" db="EMBL/GenBank/DDBJ databases">
        <authorList>
            <person name="Petersen C."/>
        </authorList>
    </citation>
    <scope>NUCLEOTIDE SEQUENCE</scope>
    <source>
        <strain evidence="11">IBT 29677</strain>
    </source>
</reference>
<dbReference type="GO" id="GO:0043386">
    <property type="term" value="P:mycotoxin biosynthetic process"/>
    <property type="evidence" value="ECO:0007669"/>
    <property type="project" value="UniProtKB-ARBA"/>
</dbReference>
<evidence type="ECO:0000256" key="1">
    <source>
        <dbReference type="ARBA" id="ARBA00001971"/>
    </source>
</evidence>
<dbReference type="PANTHER" id="PTHR46206">
    <property type="entry name" value="CYTOCHROME P450"/>
    <property type="match status" value="1"/>
</dbReference>
<evidence type="ECO:0000256" key="10">
    <source>
        <dbReference type="SAM" id="Phobius"/>
    </source>
</evidence>
<evidence type="ECO:0000256" key="8">
    <source>
        <dbReference type="PIRSR" id="PIRSR602403-1"/>
    </source>
</evidence>
<dbReference type="Proteomes" id="UP001147747">
    <property type="component" value="Unassembled WGS sequence"/>
</dbReference>
<dbReference type="PROSITE" id="PS00086">
    <property type="entry name" value="CYTOCHROME_P450"/>
    <property type="match status" value="1"/>
</dbReference>
<dbReference type="Pfam" id="PF00067">
    <property type="entry name" value="p450"/>
    <property type="match status" value="2"/>
</dbReference>
<reference evidence="11" key="2">
    <citation type="journal article" date="2023" name="IMA Fungus">
        <title>Comparative genomic study of the Penicillium genus elucidates a diverse pangenome and 15 lateral gene transfer events.</title>
        <authorList>
            <person name="Petersen C."/>
            <person name="Sorensen T."/>
            <person name="Nielsen M.R."/>
            <person name="Sondergaard T.E."/>
            <person name="Sorensen J.L."/>
            <person name="Fitzpatrick D.A."/>
            <person name="Frisvad J.C."/>
            <person name="Nielsen K.L."/>
        </authorList>
    </citation>
    <scope>NUCLEOTIDE SEQUENCE</scope>
    <source>
        <strain evidence="11">IBT 29677</strain>
    </source>
</reference>
<evidence type="ECO:0000256" key="3">
    <source>
        <dbReference type="ARBA" id="ARBA00022617"/>
    </source>
</evidence>
<dbReference type="RefSeq" id="XP_056493902.1">
    <property type="nucleotide sequence ID" value="XM_056625320.1"/>
</dbReference>
<keyword evidence="12" id="KW-1185">Reference proteome</keyword>
<dbReference type="GO" id="GO:0016705">
    <property type="term" value="F:oxidoreductase activity, acting on paired donors, with incorporation or reduction of molecular oxygen"/>
    <property type="evidence" value="ECO:0007669"/>
    <property type="project" value="InterPro"/>
</dbReference>
<dbReference type="InterPro" id="IPR036396">
    <property type="entry name" value="Cyt_P450_sf"/>
</dbReference>
<dbReference type="PRINTS" id="PR00465">
    <property type="entry name" value="EP450IV"/>
</dbReference>
<dbReference type="OrthoDB" id="1844152at2759"/>
<dbReference type="InterPro" id="IPR002403">
    <property type="entry name" value="Cyt_P450_E_grp-IV"/>
</dbReference>
<sequence length="540" mass="61051">MAVFAELIQSPYAVQGLVVSLVAVLLSIFWQDLADEIPHRRIPLIGKDGWDLLNKKTRQRFKSSARELIMEGFSKGANIFQLISERPLVILHPKYIDEIKNHPHLDFQGAVERNFFDDRISGFEPFHPGVGGQVTVDLVRTKLTQALGLVTTDNIYLTSLLIHEEWTPYNFSAKIPYVVARLSTRAFLGETLANNKEWIEISVNYTIDAFNAARELRQWLTILRPVAQYFLTTTRKLRNHLAQGKLIIDAEIKRRHQAAKNKTETESENEPRVQDTLDWYESLSKSSGRSVNISNGQIALSLAAIHTTSNLLTNVMYDLAAYPEYIQPLRDEIRAVIAEDGCLKKSSLLKLKLMDSVMKETQRIHPVSMSEFNPPQTPTRVQSSGLGLPFHMDCPERKSPLSDGTVIPKGAMVGVSTHTNEDETIYPSPQIYDGYRFYKKRQEPGNEQRFQFVTTSRESFGFGHGVHACPGRFFAANESKIFLVHLLLKYDWKLKSGDGDGGVAGRPANFDHGTEIITDPRVELLFRSRRPEIDLAALGE</sequence>
<keyword evidence="5 9" id="KW-0560">Oxidoreductase</keyword>
<evidence type="ECO:0008006" key="13">
    <source>
        <dbReference type="Google" id="ProtNLM"/>
    </source>
</evidence>
<proteinExistence type="inferred from homology"/>
<dbReference type="Gene3D" id="1.10.630.10">
    <property type="entry name" value="Cytochrome P450"/>
    <property type="match status" value="1"/>
</dbReference>
<dbReference type="GO" id="GO:0020037">
    <property type="term" value="F:heme binding"/>
    <property type="evidence" value="ECO:0007669"/>
    <property type="project" value="InterPro"/>
</dbReference>